<dbReference type="PANTHER" id="PTHR43794:SF11">
    <property type="entry name" value="AMIDOHYDROLASE-RELATED DOMAIN-CONTAINING PROTEIN"/>
    <property type="match status" value="1"/>
</dbReference>
<proteinExistence type="predicted"/>
<gene>
    <name evidence="3" type="ORF">HNR50_000955</name>
</gene>
<comment type="caution">
    <text evidence="3">The sequence shown here is derived from an EMBL/GenBank/DDBJ whole genome shotgun (WGS) entry which is preliminary data.</text>
</comment>
<dbReference type="InterPro" id="IPR006680">
    <property type="entry name" value="Amidohydro-rel"/>
</dbReference>
<keyword evidence="4" id="KW-1185">Reference proteome</keyword>
<dbReference type="Proteomes" id="UP000587760">
    <property type="component" value="Unassembled WGS sequence"/>
</dbReference>
<dbReference type="Gene3D" id="2.30.40.10">
    <property type="entry name" value="Urease, subunit C, domain 1"/>
    <property type="match status" value="1"/>
</dbReference>
<dbReference type="Gene3D" id="3.20.20.140">
    <property type="entry name" value="Metal-dependent hydrolases"/>
    <property type="match status" value="1"/>
</dbReference>
<protein>
    <submittedName>
        <fullName evidence="3">5-methylthioadenosine/S-adenosylhomocysteine deaminase</fullName>
        <ecNumber evidence="3">3.5.4.28</ecNumber>
        <ecNumber evidence="3">3.5.4.31</ecNumber>
    </submittedName>
</protein>
<dbReference type="RefSeq" id="WP_184744396.1">
    <property type="nucleotide sequence ID" value="NZ_JACHGJ010000001.1"/>
</dbReference>
<dbReference type="Pfam" id="PF01979">
    <property type="entry name" value="Amidohydro_1"/>
    <property type="match status" value="1"/>
</dbReference>
<dbReference type="InterPro" id="IPR011059">
    <property type="entry name" value="Metal-dep_hydrolase_composite"/>
</dbReference>
<sequence length="497" mass="54621">MSENNPILCRSRFVIPLSEKNRAERIEDGFILTVGSEIAEVGPWSEKKGEAILKQYGGNLKIMGFNGNAAKAVASGVPKLNTVMMPGFVKAHGHDHEQPLIGIAKDVPLTEWLDKAVNPFTGYINENGDMLTKELGMSPQLLTYLMARVADINYGITTSMVHHCNHSKYHAAEIARANEAAGTTMIVAIGGQDRFYYEALLDTPEEAVERLQKASEIEGLERTSFCPGPDQLFSNSRKVLVPLKAWARENNTLFHIHSSEEPKTTAWFKKEIEPGMTPVQYADSIGILDENSVLAHQVNCIPEDLEILAKTGTKIVHNPLANTILGSGMPPVIEMMKMGIPVAISTDGSGSADNQNIIAAARAAAQYQKAFHQDATLLKSEKLLEMITVTPSSILRKNQGELSPGKQADFVLLDLNQPNMIPTRLDNVMENIIWAANGSEISTVVASGRILKEDYRIRDFIDGTKPDEIMAKVQHMSELYAEYRKTMKPISGTGAHK</sequence>
<keyword evidence="1 3" id="KW-0378">Hydrolase</keyword>
<reference evidence="3 4" key="1">
    <citation type="submission" date="2020-08" db="EMBL/GenBank/DDBJ databases">
        <title>Genomic Encyclopedia of Type Strains, Phase IV (KMG-IV): sequencing the most valuable type-strain genomes for metagenomic binning, comparative biology and taxonomic classification.</title>
        <authorList>
            <person name="Goeker M."/>
        </authorList>
    </citation>
    <scope>NUCLEOTIDE SEQUENCE [LARGE SCALE GENOMIC DNA]</scope>
    <source>
        <strain evidence="3 4">DSM 2461</strain>
    </source>
</reference>
<dbReference type="SUPFAM" id="SSF51556">
    <property type="entry name" value="Metallo-dependent hydrolases"/>
    <property type="match status" value="1"/>
</dbReference>
<dbReference type="GO" id="GO:0050270">
    <property type="term" value="F:S-adenosylhomocysteine deaminase activity"/>
    <property type="evidence" value="ECO:0007669"/>
    <property type="project" value="UniProtKB-EC"/>
</dbReference>
<dbReference type="EC" id="3.5.4.31" evidence="3"/>
<dbReference type="EMBL" id="JACHGJ010000001">
    <property type="protein sequence ID" value="MBB6479322.1"/>
    <property type="molecule type" value="Genomic_DNA"/>
</dbReference>
<evidence type="ECO:0000313" key="4">
    <source>
        <dbReference type="Proteomes" id="UP000587760"/>
    </source>
</evidence>
<dbReference type="InterPro" id="IPR032466">
    <property type="entry name" value="Metal_Hydrolase"/>
</dbReference>
<evidence type="ECO:0000259" key="2">
    <source>
        <dbReference type="Pfam" id="PF01979"/>
    </source>
</evidence>
<dbReference type="EC" id="3.5.4.28" evidence="3"/>
<organism evidence="3 4">
    <name type="scientific">Spirochaeta isovalerica</name>
    <dbReference type="NCBI Taxonomy" id="150"/>
    <lineage>
        <taxon>Bacteria</taxon>
        <taxon>Pseudomonadati</taxon>
        <taxon>Spirochaetota</taxon>
        <taxon>Spirochaetia</taxon>
        <taxon>Spirochaetales</taxon>
        <taxon>Spirochaetaceae</taxon>
        <taxon>Spirochaeta</taxon>
    </lineage>
</organism>
<dbReference type="AlphaFoldDB" id="A0A841RA47"/>
<evidence type="ECO:0000256" key="1">
    <source>
        <dbReference type="ARBA" id="ARBA00022801"/>
    </source>
</evidence>
<dbReference type="PANTHER" id="PTHR43794">
    <property type="entry name" value="AMINOHYDROLASE SSNA-RELATED"/>
    <property type="match status" value="1"/>
</dbReference>
<name>A0A841RA47_9SPIO</name>
<evidence type="ECO:0000313" key="3">
    <source>
        <dbReference type="EMBL" id="MBB6479322.1"/>
    </source>
</evidence>
<feature type="domain" description="Amidohydrolase-related" evidence="2">
    <location>
        <begin position="83"/>
        <end position="450"/>
    </location>
</feature>
<dbReference type="SUPFAM" id="SSF51338">
    <property type="entry name" value="Composite domain of metallo-dependent hydrolases"/>
    <property type="match status" value="1"/>
</dbReference>
<dbReference type="InterPro" id="IPR050287">
    <property type="entry name" value="MTA/SAH_deaminase"/>
</dbReference>
<accession>A0A841RA47</accession>
<dbReference type="GO" id="GO:0090614">
    <property type="term" value="F:5'-methylthioadenosine deaminase activity"/>
    <property type="evidence" value="ECO:0007669"/>
    <property type="project" value="UniProtKB-EC"/>
</dbReference>